<accession>A0A1J4JN52</accession>
<feature type="signal peptide" evidence="1">
    <location>
        <begin position="1"/>
        <end position="16"/>
    </location>
</feature>
<sequence>MMFFLLFVPFISGVKGPPADLDDSEVRFIKEESDISKDVKFNPFASDARFVIQEEVPDSEEVDPEIKIVTEYIEKSRSKTKIDKMILIAYQNAFNQYKNKFINLFLDEEEIKNKVKQLSKANPNLKHFTKPIHSKFNMNRAPKVSDIPCPKTMTTVQCKTFRQKKHAQYKNQLSSLKCPKGLNRNQCLKQIAPKVRKLRLELLGLI</sequence>
<protein>
    <submittedName>
        <fullName evidence="2">Uncharacterized protein</fullName>
    </submittedName>
</protein>
<gene>
    <name evidence="2" type="ORF">TRFO_34733</name>
</gene>
<dbReference type="Proteomes" id="UP000179807">
    <property type="component" value="Unassembled WGS sequence"/>
</dbReference>
<keyword evidence="1" id="KW-0732">Signal</keyword>
<keyword evidence="3" id="KW-1185">Reference proteome</keyword>
<proteinExistence type="predicted"/>
<dbReference type="RefSeq" id="XP_068352070.1">
    <property type="nucleotide sequence ID" value="XM_068509836.1"/>
</dbReference>
<comment type="caution">
    <text evidence="2">The sequence shown here is derived from an EMBL/GenBank/DDBJ whole genome shotgun (WGS) entry which is preliminary data.</text>
</comment>
<evidence type="ECO:0000256" key="1">
    <source>
        <dbReference type="SAM" id="SignalP"/>
    </source>
</evidence>
<feature type="chain" id="PRO_5012023550" evidence="1">
    <location>
        <begin position="17"/>
        <end position="206"/>
    </location>
</feature>
<dbReference type="GeneID" id="94844540"/>
<dbReference type="AlphaFoldDB" id="A0A1J4JN52"/>
<evidence type="ECO:0000313" key="3">
    <source>
        <dbReference type="Proteomes" id="UP000179807"/>
    </source>
</evidence>
<dbReference type="EMBL" id="MLAK01001032">
    <property type="protein sequence ID" value="OHS98933.1"/>
    <property type="molecule type" value="Genomic_DNA"/>
</dbReference>
<name>A0A1J4JN52_9EUKA</name>
<organism evidence="2 3">
    <name type="scientific">Tritrichomonas foetus</name>
    <dbReference type="NCBI Taxonomy" id="1144522"/>
    <lineage>
        <taxon>Eukaryota</taxon>
        <taxon>Metamonada</taxon>
        <taxon>Parabasalia</taxon>
        <taxon>Tritrichomonadida</taxon>
        <taxon>Tritrichomonadidae</taxon>
        <taxon>Tritrichomonas</taxon>
    </lineage>
</organism>
<reference evidence="2" key="1">
    <citation type="submission" date="2016-10" db="EMBL/GenBank/DDBJ databases">
        <authorList>
            <person name="Benchimol M."/>
            <person name="Almeida L.G."/>
            <person name="Vasconcelos A.T."/>
            <person name="Perreira-Neves A."/>
            <person name="Rosa I.A."/>
            <person name="Tasca T."/>
            <person name="Bogo M.R."/>
            <person name="de Souza W."/>
        </authorList>
    </citation>
    <scope>NUCLEOTIDE SEQUENCE [LARGE SCALE GENOMIC DNA]</scope>
    <source>
        <strain evidence="2">K</strain>
    </source>
</reference>
<dbReference type="VEuPathDB" id="TrichDB:TRFO_34733"/>
<evidence type="ECO:0000313" key="2">
    <source>
        <dbReference type="EMBL" id="OHS98933.1"/>
    </source>
</evidence>